<accession>A0A6J4MW83</accession>
<dbReference type="AlphaFoldDB" id="A0A6J4MW83"/>
<organism evidence="1">
    <name type="scientific">uncultured Chloroflexia bacterium</name>
    <dbReference type="NCBI Taxonomy" id="1672391"/>
    <lineage>
        <taxon>Bacteria</taxon>
        <taxon>Bacillati</taxon>
        <taxon>Chloroflexota</taxon>
        <taxon>Chloroflexia</taxon>
        <taxon>environmental samples</taxon>
    </lineage>
</organism>
<sequence length="29" mass="3064">MCVPSALPGQDVDVGMRDLGMITRTLAES</sequence>
<gene>
    <name evidence="1" type="ORF">AVDCRST_MAG93-8263</name>
</gene>
<proteinExistence type="predicted"/>
<reference evidence="1" key="1">
    <citation type="submission" date="2020-02" db="EMBL/GenBank/DDBJ databases">
        <authorList>
            <person name="Meier V. D."/>
        </authorList>
    </citation>
    <scope>NUCLEOTIDE SEQUENCE</scope>
    <source>
        <strain evidence="1">AVDCRST_MAG93</strain>
    </source>
</reference>
<dbReference type="EMBL" id="CADCTR010002783">
    <property type="protein sequence ID" value="CAA9369241.1"/>
    <property type="molecule type" value="Genomic_DNA"/>
</dbReference>
<name>A0A6J4MW83_9CHLR</name>
<evidence type="ECO:0000313" key="1">
    <source>
        <dbReference type="EMBL" id="CAA9369241.1"/>
    </source>
</evidence>
<protein>
    <submittedName>
        <fullName evidence="1">Uncharacterized protein</fullName>
    </submittedName>
</protein>